<comment type="similarity">
    <text evidence="2">Belongs to the mitochondrial carrier (TC 2.A.29) family.</text>
</comment>
<dbReference type="PANTHER" id="PTHR45671:SF4">
    <property type="entry name" value="MITOCHONDRIAL PHOSPHATE CARRIER PROTEIN 1, MITOCHONDRIAL"/>
    <property type="match status" value="1"/>
</dbReference>
<sequence>MYSTFEHSVDLIYCDLIQRRKQDCSRGQQLGVTCLAGYAAGAVGTIVSNPADNIVSSLYNRKADTVLQAAKNIGLVNLFTRSLPIRIMLVGPVVTLQWFFYDTIK</sequence>
<proteinExistence type="inferred from homology"/>
<keyword evidence="12" id="KW-1185">Reference proteome</keyword>
<comment type="caution">
    <text evidence="11">The sequence shown here is derived from an EMBL/GenBank/DDBJ whole genome shotgun (WGS) entry which is preliminary data.</text>
</comment>
<evidence type="ECO:0000313" key="12">
    <source>
        <dbReference type="Proteomes" id="UP001188597"/>
    </source>
</evidence>
<keyword evidence="3" id="KW-0813">Transport</keyword>
<evidence type="ECO:0000256" key="1">
    <source>
        <dbReference type="ARBA" id="ARBA00004448"/>
    </source>
</evidence>
<dbReference type="PROSITE" id="PS50920">
    <property type="entry name" value="SOLCAR"/>
    <property type="match status" value="1"/>
</dbReference>
<dbReference type="Proteomes" id="UP001188597">
    <property type="component" value="Unassembled WGS sequence"/>
</dbReference>
<evidence type="ECO:0000256" key="7">
    <source>
        <dbReference type="ARBA" id="ARBA00022989"/>
    </source>
</evidence>
<dbReference type="InterPro" id="IPR023395">
    <property type="entry name" value="MCP_dom_sf"/>
</dbReference>
<dbReference type="GO" id="GO:0005315">
    <property type="term" value="F:phosphate transmembrane transporter activity"/>
    <property type="evidence" value="ECO:0007669"/>
    <property type="project" value="InterPro"/>
</dbReference>
<evidence type="ECO:0000256" key="8">
    <source>
        <dbReference type="ARBA" id="ARBA00023128"/>
    </source>
</evidence>
<dbReference type="EMBL" id="JAVXUP010002148">
    <property type="protein sequence ID" value="KAK3005301.1"/>
    <property type="molecule type" value="Genomic_DNA"/>
</dbReference>
<dbReference type="SUPFAM" id="SSF103506">
    <property type="entry name" value="Mitochondrial carrier"/>
    <property type="match status" value="1"/>
</dbReference>
<evidence type="ECO:0000256" key="5">
    <source>
        <dbReference type="ARBA" id="ARBA00022737"/>
    </source>
</evidence>
<reference evidence="11" key="1">
    <citation type="submission" date="2022-12" db="EMBL/GenBank/DDBJ databases">
        <title>Draft genome assemblies for two species of Escallonia (Escalloniales).</title>
        <authorList>
            <person name="Chanderbali A."/>
            <person name="Dervinis C."/>
            <person name="Anghel I."/>
            <person name="Soltis D."/>
            <person name="Soltis P."/>
            <person name="Zapata F."/>
        </authorList>
    </citation>
    <scope>NUCLEOTIDE SEQUENCE</scope>
    <source>
        <strain evidence="11">UCBG64.0493</strain>
        <tissue evidence="11">Leaf</tissue>
    </source>
</reference>
<evidence type="ECO:0000256" key="6">
    <source>
        <dbReference type="ARBA" id="ARBA00022792"/>
    </source>
</evidence>
<dbReference type="PANTHER" id="PTHR45671">
    <property type="entry name" value="SOLUTE CARRIER FAMILY 25 (MITOCHONDRIAL CARRIER PHOSPHATE CARRIER), MEMBER 3, LIKE-RELATED-RELATED"/>
    <property type="match status" value="1"/>
</dbReference>
<dbReference type="GO" id="GO:0005743">
    <property type="term" value="C:mitochondrial inner membrane"/>
    <property type="evidence" value="ECO:0007669"/>
    <property type="project" value="UniProtKB-SubCell"/>
</dbReference>
<protein>
    <recommendedName>
        <fullName evidence="13">Mitochondrial phosphate carrier protein</fullName>
    </recommendedName>
</protein>
<gene>
    <name evidence="11" type="ORF">RJ639_016911</name>
</gene>
<feature type="repeat" description="Solcar" evidence="10">
    <location>
        <begin position="28"/>
        <end position="105"/>
    </location>
</feature>
<evidence type="ECO:0000256" key="2">
    <source>
        <dbReference type="ARBA" id="ARBA00006375"/>
    </source>
</evidence>
<dbReference type="AlphaFoldDB" id="A0AA88VAV4"/>
<dbReference type="InterPro" id="IPR044677">
    <property type="entry name" value="SLC25A3/Pic2/Mir1-like"/>
</dbReference>
<evidence type="ECO:0008006" key="13">
    <source>
        <dbReference type="Google" id="ProtNLM"/>
    </source>
</evidence>
<keyword evidence="8" id="KW-0496">Mitochondrion</keyword>
<evidence type="ECO:0000256" key="3">
    <source>
        <dbReference type="ARBA" id="ARBA00022448"/>
    </source>
</evidence>
<dbReference type="GO" id="GO:1990547">
    <property type="term" value="P:mitochondrial phosphate ion transmembrane transport"/>
    <property type="evidence" value="ECO:0007669"/>
    <property type="project" value="InterPro"/>
</dbReference>
<keyword evidence="9 10" id="KW-0472">Membrane</keyword>
<evidence type="ECO:0000256" key="4">
    <source>
        <dbReference type="ARBA" id="ARBA00022692"/>
    </source>
</evidence>
<name>A0AA88VAV4_9ASTE</name>
<comment type="subcellular location">
    <subcellularLocation>
        <location evidence="1">Mitochondrion inner membrane</location>
        <topology evidence="1">Multi-pass membrane protein</topology>
    </subcellularLocation>
</comment>
<dbReference type="Gene3D" id="1.50.40.10">
    <property type="entry name" value="Mitochondrial carrier domain"/>
    <property type="match status" value="1"/>
</dbReference>
<evidence type="ECO:0000256" key="10">
    <source>
        <dbReference type="PROSITE-ProRule" id="PRU00282"/>
    </source>
</evidence>
<evidence type="ECO:0000256" key="9">
    <source>
        <dbReference type="ARBA" id="ARBA00023136"/>
    </source>
</evidence>
<accession>A0AA88VAV4</accession>
<keyword evidence="6" id="KW-0999">Mitochondrion inner membrane</keyword>
<feature type="non-terminal residue" evidence="11">
    <location>
        <position position="105"/>
    </location>
</feature>
<organism evidence="11 12">
    <name type="scientific">Escallonia herrerae</name>
    <dbReference type="NCBI Taxonomy" id="1293975"/>
    <lineage>
        <taxon>Eukaryota</taxon>
        <taxon>Viridiplantae</taxon>
        <taxon>Streptophyta</taxon>
        <taxon>Embryophyta</taxon>
        <taxon>Tracheophyta</taxon>
        <taxon>Spermatophyta</taxon>
        <taxon>Magnoliopsida</taxon>
        <taxon>eudicotyledons</taxon>
        <taxon>Gunneridae</taxon>
        <taxon>Pentapetalae</taxon>
        <taxon>asterids</taxon>
        <taxon>campanulids</taxon>
        <taxon>Escalloniales</taxon>
        <taxon>Escalloniaceae</taxon>
        <taxon>Escallonia</taxon>
    </lineage>
</organism>
<dbReference type="InterPro" id="IPR018108">
    <property type="entry name" value="MCP_transmembrane"/>
</dbReference>
<evidence type="ECO:0000313" key="11">
    <source>
        <dbReference type="EMBL" id="KAK3005301.1"/>
    </source>
</evidence>
<keyword evidence="7" id="KW-1133">Transmembrane helix</keyword>
<keyword evidence="5" id="KW-0677">Repeat</keyword>
<keyword evidence="4 10" id="KW-0812">Transmembrane</keyword>